<dbReference type="KEGG" id="nmus:H7A79_0770"/>
<sequence>MALLHPESDLSLSVVAMGAGLLKILSKKSPVMIDDLLALFLKQDRRRTIVNFYSSLGFLYAVGAVEHEQYHISICRQPVQTDIFD</sequence>
<evidence type="ECO:0000313" key="2">
    <source>
        <dbReference type="Proteomes" id="UP000516412"/>
    </source>
</evidence>
<gene>
    <name evidence="1" type="ORF">H7A79_0770</name>
</gene>
<dbReference type="Pfam" id="PF20293">
    <property type="entry name" value="MC6"/>
    <property type="match status" value="1"/>
</dbReference>
<accession>A0A7H1MF77</accession>
<keyword evidence="2" id="KW-1185">Reference proteome</keyword>
<dbReference type="EMBL" id="CP060414">
    <property type="protein sequence ID" value="QNT60292.1"/>
    <property type="molecule type" value="Genomic_DNA"/>
</dbReference>
<dbReference type="RefSeq" id="WP_187001151.1">
    <property type="nucleotide sequence ID" value="NZ_CP060414.2"/>
</dbReference>
<dbReference type="InterPro" id="IPR046897">
    <property type="entry name" value="ABC-3C_MC6"/>
</dbReference>
<reference evidence="1" key="1">
    <citation type="submission" date="2024-06" db="EMBL/GenBank/DDBJ databases">
        <title>Complete Genome Sequence of mouse commensal type strain Neisseria musculi.</title>
        <authorList>
            <person name="Thapa E."/>
            <person name="Aluvathingal J."/>
            <person name="Nadendla S."/>
            <person name="Mehta A."/>
            <person name="Tettelin H."/>
            <person name="Weyand N.J."/>
        </authorList>
    </citation>
    <scope>NUCLEOTIDE SEQUENCE</scope>
    <source>
        <strain evidence="1">NW831</strain>
    </source>
</reference>
<proteinExistence type="predicted"/>
<protein>
    <submittedName>
        <fullName evidence="1">Uncharacterized protein</fullName>
    </submittedName>
</protein>
<dbReference type="AlphaFoldDB" id="A0A7H1MF77"/>
<organism evidence="1 2">
    <name type="scientific">Neisseria musculi</name>
    <dbReference type="NCBI Taxonomy" id="1815583"/>
    <lineage>
        <taxon>Bacteria</taxon>
        <taxon>Pseudomonadati</taxon>
        <taxon>Pseudomonadota</taxon>
        <taxon>Betaproteobacteria</taxon>
        <taxon>Neisseriales</taxon>
        <taxon>Neisseriaceae</taxon>
        <taxon>Neisseria</taxon>
    </lineage>
</organism>
<dbReference type="Proteomes" id="UP000516412">
    <property type="component" value="Chromosome"/>
</dbReference>
<name>A0A7H1MF77_9NEIS</name>
<evidence type="ECO:0000313" key="1">
    <source>
        <dbReference type="EMBL" id="QNT60292.1"/>
    </source>
</evidence>